<dbReference type="SMART" id="SM00028">
    <property type="entry name" value="TPR"/>
    <property type="match status" value="3"/>
</dbReference>
<dbReference type="AlphaFoldDB" id="A0A562IHM2"/>
<dbReference type="SUPFAM" id="SSF48452">
    <property type="entry name" value="TPR-like"/>
    <property type="match status" value="1"/>
</dbReference>
<sequence>MALNNAGWLHGMLGDHRRSLEYCAQAVLLDQEIGDRHAEAGAWDSLGHAHHQLGGYAYAVACYERALDLVRGFGDRYNEAGILDHLGDTYRAGGDPQAARATWRHALHIADELGHPAVPELQRKLTALDMVSLGPRP</sequence>
<feature type="repeat" description="TPR" evidence="4">
    <location>
        <begin position="40"/>
        <end position="73"/>
    </location>
</feature>
<proteinExistence type="predicted"/>
<dbReference type="Proteomes" id="UP000319825">
    <property type="component" value="Unassembled WGS sequence"/>
</dbReference>
<dbReference type="Gene3D" id="1.25.40.10">
    <property type="entry name" value="Tetratricopeptide repeat domain"/>
    <property type="match status" value="1"/>
</dbReference>
<evidence type="ECO:0000313" key="5">
    <source>
        <dbReference type="EMBL" id="TWH70392.1"/>
    </source>
</evidence>
<reference evidence="5 6" key="1">
    <citation type="submission" date="2019-07" db="EMBL/GenBank/DDBJ databases">
        <title>R&amp;d 2014.</title>
        <authorList>
            <person name="Klenk H.-P."/>
        </authorList>
    </citation>
    <scope>NUCLEOTIDE SEQUENCE [LARGE SCALE GENOMIC DNA]</scope>
    <source>
        <strain evidence="5 6">DSM 43868</strain>
    </source>
</reference>
<dbReference type="RefSeq" id="WP_246140975.1">
    <property type="nucleotide sequence ID" value="NZ_VLKE01000001.1"/>
</dbReference>
<dbReference type="Pfam" id="PF13424">
    <property type="entry name" value="TPR_12"/>
    <property type="match status" value="1"/>
</dbReference>
<dbReference type="EMBL" id="VLKE01000001">
    <property type="protein sequence ID" value="TWH70392.1"/>
    <property type="molecule type" value="Genomic_DNA"/>
</dbReference>
<evidence type="ECO:0000256" key="2">
    <source>
        <dbReference type="ARBA" id="ARBA00022490"/>
    </source>
</evidence>
<dbReference type="PANTHER" id="PTHR45954">
    <property type="entry name" value="LD33695P"/>
    <property type="match status" value="1"/>
</dbReference>
<accession>A0A562IHM2</accession>
<dbReference type="GO" id="GO:0005092">
    <property type="term" value="F:GDP-dissociation inhibitor activity"/>
    <property type="evidence" value="ECO:0007669"/>
    <property type="project" value="TreeGrafter"/>
</dbReference>
<evidence type="ECO:0000256" key="3">
    <source>
        <dbReference type="ARBA" id="ARBA00022737"/>
    </source>
</evidence>
<dbReference type="InterPro" id="IPR011990">
    <property type="entry name" value="TPR-like_helical_dom_sf"/>
</dbReference>
<dbReference type="InterPro" id="IPR052386">
    <property type="entry name" value="GPSM"/>
</dbReference>
<dbReference type="PANTHER" id="PTHR45954:SF1">
    <property type="entry name" value="LD33695P"/>
    <property type="match status" value="1"/>
</dbReference>
<dbReference type="InterPro" id="IPR019734">
    <property type="entry name" value="TPR_rpt"/>
</dbReference>
<keyword evidence="3" id="KW-0677">Repeat</keyword>
<evidence type="ECO:0000256" key="4">
    <source>
        <dbReference type="PROSITE-ProRule" id="PRU00339"/>
    </source>
</evidence>
<keyword evidence="6" id="KW-1185">Reference proteome</keyword>
<evidence type="ECO:0000256" key="1">
    <source>
        <dbReference type="ARBA" id="ARBA00004496"/>
    </source>
</evidence>
<keyword evidence="2" id="KW-0963">Cytoplasm</keyword>
<comment type="caution">
    <text evidence="5">The sequence shown here is derived from an EMBL/GenBank/DDBJ whole genome shotgun (WGS) entry which is preliminary data.</text>
</comment>
<dbReference type="GO" id="GO:0001965">
    <property type="term" value="F:G-protein alpha-subunit binding"/>
    <property type="evidence" value="ECO:0007669"/>
    <property type="project" value="TreeGrafter"/>
</dbReference>
<evidence type="ECO:0000313" key="6">
    <source>
        <dbReference type="Proteomes" id="UP000319825"/>
    </source>
</evidence>
<organism evidence="5 6">
    <name type="scientific">Micromonospora olivasterospora</name>
    <dbReference type="NCBI Taxonomy" id="1880"/>
    <lineage>
        <taxon>Bacteria</taxon>
        <taxon>Bacillati</taxon>
        <taxon>Actinomycetota</taxon>
        <taxon>Actinomycetes</taxon>
        <taxon>Micromonosporales</taxon>
        <taxon>Micromonosporaceae</taxon>
        <taxon>Micromonospora</taxon>
    </lineage>
</organism>
<protein>
    <submittedName>
        <fullName evidence="5">Tetratricopeptide repeat protein</fullName>
    </submittedName>
</protein>
<name>A0A562IHM2_MICOL</name>
<dbReference type="GO" id="GO:0005938">
    <property type="term" value="C:cell cortex"/>
    <property type="evidence" value="ECO:0007669"/>
    <property type="project" value="TreeGrafter"/>
</dbReference>
<keyword evidence="4" id="KW-0802">TPR repeat</keyword>
<comment type="subcellular location">
    <subcellularLocation>
        <location evidence="1">Cytoplasm</location>
    </subcellularLocation>
</comment>
<dbReference type="PROSITE" id="PS50005">
    <property type="entry name" value="TPR"/>
    <property type="match status" value="1"/>
</dbReference>
<gene>
    <name evidence="5" type="ORF">JD77_05417</name>
</gene>